<protein>
    <submittedName>
        <fullName evidence="1">Uncharacterized protein</fullName>
    </submittedName>
</protein>
<sequence>MKRLIFLLAVISLVAFTMEAQKTTIPEKYTAVTINGVTTGTTTFIPIQGEWDVSLQLIPALGGVTGDSLDFSYIIYQSDSNDDAVWTALGTADTVSSTTDSDGIWTVSDFGGLRLKAIYTGISTDTITVTPYSVYKKHKNE</sequence>
<dbReference type="AlphaFoldDB" id="A0A0F9Q944"/>
<gene>
    <name evidence="1" type="ORF">LCGC14_1043780</name>
</gene>
<name>A0A0F9Q944_9ZZZZ</name>
<proteinExistence type="predicted"/>
<organism evidence="1">
    <name type="scientific">marine sediment metagenome</name>
    <dbReference type="NCBI Taxonomy" id="412755"/>
    <lineage>
        <taxon>unclassified sequences</taxon>
        <taxon>metagenomes</taxon>
        <taxon>ecological metagenomes</taxon>
    </lineage>
</organism>
<evidence type="ECO:0000313" key="1">
    <source>
        <dbReference type="EMBL" id="KKN09726.1"/>
    </source>
</evidence>
<accession>A0A0F9Q944</accession>
<reference evidence="1" key="1">
    <citation type="journal article" date="2015" name="Nature">
        <title>Complex archaea that bridge the gap between prokaryotes and eukaryotes.</title>
        <authorList>
            <person name="Spang A."/>
            <person name="Saw J.H."/>
            <person name="Jorgensen S.L."/>
            <person name="Zaremba-Niedzwiedzka K."/>
            <person name="Martijn J."/>
            <person name="Lind A.E."/>
            <person name="van Eijk R."/>
            <person name="Schleper C."/>
            <person name="Guy L."/>
            <person name="Ettema T.J."/>
        </authorList>
    </citation>
    <scope>NUCLEOTIDE SEQUENCE</scope>
</reference>
<comment type="caution">
    <text evidence="1">The sequence shown here is derived from an EMBL/GenBank/DDBJ whole genome shotgun (WGS) entry which is preliminary data.</text>
</comment>
<dbReference type="EMBL" id="LAZR01004313">
    <property type="protein sequence ID" value="KKN09726.1"/>
    <property type="molecule type" value="Genomic_DNA"/>
</dbReference>